<reference evidence="2" key="1">
    <citation type="journal article" date="2013" name="Proc. Natl. Acad. Sci. U.S.A.">
        <title>Genome structure and metabolic features in the red seaweed Chondrus crispus shed light on evolution of the Archaeplastida.</title>
        <authorList>
            <person name="Collen J."/>
            <person name="Porcel B."/>
            <person name="Carre W."/>
            <person name="Ball S.G."/>
            <person name="Chaparro C."/>
            <person name="Tonon T."/>
            <person name="Barbeyron T."/>
            <person name="Michel G."/>
            <person name="Noel B."/>
            <person name="Valentin K."/>
            <person name="Elias M."/>
            <person name="Artiguenave F."/>
            <person name="Arun A."/>
            <person name="Aury J.M."/>
            <person name="Barbosa-Neto J.F."/>
            <person name="Bothwell J.H."/>
            <person name="Bouget F.Y."/>
            <person name="Brillet L."/>
            <person name="Cabello-Hurtado F."/>
            <person name="Capella-Gutierrez S."/>
            <person name="Charrier B."/>
            <person name="Cladiere L."/>
            <person name="Cock J.M."/>
            <person name="Coelho S.M."/>
            <person name="Colleoni C."/>
            <person name="Czjzek M."/>
            <person name="Da Silva C."/>
            <person name="Delage L."/>
            <person name="Denoeud F."/>
            <person name="Deschamps P."/>
            <person name="Dittami S.M."/>
            <person name="Gabaldon T."/>
            <person name="Gachon C.M."/>
            <person name="Groisillier A."/>
            <person name="Herve C."/>
            <person name="Jabbari K."/>
            <person name="Katinka M."/>
            <person name="Kloareg B."/>
            <person name="Kowalczyk N."/>
            <person name="Labadie K."/>
            <person name="Leblanc C."/>
            <person name="Lopez P.J."/>
            <person name="McLachlan D.H."/>
            <person name="Meslet-Cladiere L."/>
            <person name="Moustafa A."/>
            <person name="Nehr Z."/>
            <person name="Nyvall Collen P."/>
            <person name="Panaud O."/>
            <person name="Partensky F."/>
            <person name="Poulain J."/>
            <person name="Rensing S.A."/>
            <person name="Rousvoal S."/>
            <person name="Samson G."/>
            <person name="Symeonidi A."/>
            <person name="Weissenbach J."/>
            <person name="Zambounis A."/>
            <person name="Wincker P."/>
            <person name="Boyen C."/>
        </authorList>
    </citation>
    <scope>NUCLEOTIDE SEQUENCE [LARGE SCALE GENOMIC DNA]</scope>
    <source>
        <strain evidence="2">cv. Stackhouse</strain>
    </source>
</reference>
<dbReference type="InterPro" id="IPR027417">
    <property type="entry name" value="P-loop_NTPase"/>
</dbReference>
<dbReference type="GO" id="GO:0003690">
    <property type="term" value="F:double-stranded DNA binding"/>
    <property type="evidence" value="ECO:0007669"/>
    <property type="project" value="TreeGrafter"/>
</dbReference>
<dbReference type="EMBL" id="HG001644">
    <property type="protein sequence ID" value="CDF33400.1"/>
    <property type="molecule type" value="Genomic_DNA"/>
</dbReference>
<accession>R7Q7F6</accession>
<dbReference type="AlphaFoldDB" id="R7Q7F6"/>
<dbReference type="Gene3D" id="3.40.50.300">
    <property type="entry name" value="P-loop containing nucleotide triphosphate hydrolases"/>
    <property type="match status" value="1"/>
</dbReference>
<evidence type="ECO:0000313" key="2">
    <source>
        <dbReference type="Proteomes" id="UP000012073"/>
    </source>
</evidence>
<dbReference type="GO" id="GO:0046404">
    <property type="term" value="F:ATP-dependent polydeoxyribonucleotide 5'-hydroxyl-kinase activity"/>
    <property type="evidence" value="ECO:0007669"/>
    <property type="project" value="TreeGrafter"/>
</dbReference>
<dbReference type="SUPFAM" id="SSF52540">
    <property type="entry name" value="P-loop containing nucleoside triphosphate hydrolases"/>
    <property type="match status" value="1"/>
</dbReference>
<dbReference type="RefSeq" id="XP_005713203.1">
    <property type="nucleotide sequence ID" value="XM_005713146.1"/>
</dbReference>
<name>R7Q7F6_CHOCR</name>
<sequence>MESSARRNVHDCIVVCEGGNCVAYTTCIHAVWYYKSVWRWKQVCPFADVVIVVVKLCGRAAASERRAAQAVADTAPSAAAGAGRHPRYASSAREDARQARKRLARIRLLTTKCAPCAGSGKSTFASELNQLGFQVICQDELGNRIACERATVGALLAEKNVVIDRCNFDAKQRKHWVDYGRANGAEIGVIVFGTSLEECKKRVRERTNHKTLLPGVNNDAIVTGMSRKFVFPNEEEGFGFCRVVRSATDRARVMEEIEKWVIRTRE</sequence>
<dbReference type="STRING" id="2769.R7Q7F6"/>
<proteinExistence type="predicted"/>
<dbReference type="Gramene" id="CDF33400">
    <property type="protein sequence ID" value="CDF33400"/>
    <property type="gene ID" value="CHC_T00002174001"/>
</dbReference>
<organism evidence="1 2">
    <name type="scientific">Chondrus crispus</name>
    <name type="common">Carrageen Irish moss</name>
    <name type="synonym">Polymorpha crispa</name>
    <dbReference type="NCBI Taxonomy" id="2769"/>
    <lineage>
        <taxon>Eukaryota</taxon>
        <taxon>Rhodophyta</taxon>
        <taxon>Florideophyceae</taxon>
        <taxon>Rhodymeniophycidae</taxon>
        <taxon>Gigartinales</taxon>
        <taxon>Gigartinaceae</taxon>
        <taxon>Chondrus</taxon>
    </lineage>
</organism>
<protein>
    <submittedName>
        <fullName evidence="1">Uncharacterized protein</fullName>
    </submittedName>
</protein>
<dbReference type="GeneID" id="17320920"/>
<keyword evidence="2" id="KW-1185">Reference proteome</keyword>
<dbReference type="PANTHER" id="PTHR12083">
    <property type="entry name" value="BIFUNCTIONAL POLYNUCLEOTIDE PHOSPHATASE/KINASE"/>
    <property type="match status" value="1"/>
</dbReference>
<dbReference type="OrthoDB" id="3512845at2759"/>
<dbReference type="GO" id="GO:0046403">
    <property type="term" value="F:polynucleotide 3'-phosphatase activity"/>
    <property type="evidence" value="ECO:0007669"/>
    <property type="project" value="TreeGrafter"/>
</dbReference>
<dbReference type="GO" id="GO:0006281">
    <property type="term" value="P:DNA repair"/>
    <property type="evidence" value="ECO:0007669"/>
    <property type="project" value="TreeGrafter"/>
</dbReference>
<dbReference type="Proteomes" id="UP000012073">
    <property type="component" value="Unassembled WGS sequence"/>
</dbReference>
<dbReference type="Pfam" id="PF13671">
    <property type="entry name" value="AAA_33"/>
    <property type="match status" value="1"/>
</dbReference>
<gene>
    <name evidence="1" type="ORF">CHC_T00002174001</name>
</gene>
<dbReference type="PhylomeDB" id="R7Q7F6"/>
<dbReference type="PANTHER" id="PTHR12083:SF9">
    <property type="entry name" value="BIFUNCTIONAL POLYNUCLEOTIDE PHOSPHATASE_KINASE"/>
    <property type="match status" value="1"/>
</dbReference>
<dbReference type="KEGG" id="ccp:CHC_T00002174001"/>
<evidence type="ECO:0000313" key="1">
    <source>
        <dbReference type="EMBL" id="CDF33400.1"/>
    </source>
</evidence>